<evidence type="ECO:0000256" key="2">
    <source>
        <dbReference type="ARBA" id="ARBA00023125"/>
    </source>
</evidence>
<dbReference type="InterPro" id="IPR016032">
    <property type="entry name" value="Sig_transdc_resp-reg_C-effctor"/>
</dbReference>
<feature type="transmembrane region" description="Helical" evidence="4">
    <location>
        <begin position="256"/>
        <end position="276"/>
    </location>
</feature>
<dbReference type="Gene3D" id="1.10.10.10">
    <property type="entry name" value="Winged helix-like DNA-binding domain superfamily/Winged helix DNA-binding domain"/>
    <property type="match status" value="2"/>
</dbReference>
<evidence type="ECO:0000313" key="6">
    <source>
        <dbReference type="EMBL" id="GJM54371.1"/>
    </source>
</evidence>
<feature type="transmembrane region" description="Helical" evidence="4">
    <location>
        <begin position="282"/>
        <end position="299"/>
    </location>
</feature>
<dbReference type="PRINTS" id="PR00038">
    <property type="entry name" value="HTHLUXR"/>
</dbReference>
<dbReference type="InterPro" id="IPR000792">
    <property type="entry name" value="Tscrpt_reg_LuxR_C"/>
</dbReference>
<feature type="transmembrane region" description="Helical" evidence="4">
    <location>
        <begin position="89"/>
        <end position="108"/>
    </location>
</feature>
<feature type="transmembrane region" description="Helical" evidence="4">
    <location>
        <begin position="349"/>
        <end position="372"/>
    </location>
</feature>
<dbReference type="Pfam" id="PF00196">
    <property type="entry name" value="GerE"/>
    <property type="match status" value="1"/>
</dbReference>
<dbReference type="InterPro" id="IPR036388">
    <property type="entry name" value="WH-like_DNA-bd_sf"/>
</dbReference>
<feature type="transmembrane region" description="Helical" evidence="4">
    <location>
        <begin position="311"/>
        <end position="337"/>
    </location>
</feature>
<comment type="caution">
    <text evidence="6">The sequence shown here is derived from an EMBL/GenBank/DDBJ whole genome shotgun (WGS) entry which is preliminary data.</text>
</comment>
<keyword evidence="4" id="KW-1133">Transmembrane helix</keyword>
<proteinExistence type="predicted"/>
<sequence length="461" mass="47697">MMHSTGRGAVGADGRALRWVVLAALALLCPSAPLAAAWSGVLWFVLSRSEGGFGDGVADGLIWAVALALLMVSARWVPPEDWVIVDAVLWPPVPCALVQCLLAVLFYLRGLDVQSFVLPSIAGIVSGLVLAADIPSAVVYLSSIGSIAVFSYALAEGRTGAPAVTRAEERGIVSSVPKGRLSPREEQVADLVAVGETPAAVAGALGIREGTVRVVLSHVYEKLELDGIGSLRRLYGPAVGGGEGSSAGTYRRGRSLCLGIAGGCCLAAGATADMGFSLEMPLLAASVVLLVGFVPRRGIILPAVLEDPYGLAVLLVGSLVGWVTTTSFAWACAVAGLAAQLPLDLTPALAARLLAFALPVAVAFLPAVVGCFSPAPMEVGQEERLDHYLRYRGCSALEAAVLLAIVAGKTGPQIAESIHYSLGTVNRLQRRGYARMGVHSVTELRKLVADALASDAHLPLS</sequence>
<dbReference type="SMART" id="SM00421">
    <property type="entry name" value="HTH_LUXR"/>
    <property type="match status" value="2"/>
</dbReference>
<dbReference type="GO" id="GO:0003677">
    <property type="term" value="F:DNA binding"/>
    <property type="evidence" value="ECO:0007669"/>
    <property type="project" value="UniProtKB-KW"/>
</dbReference>
<feature type="domain" description="HTH luxR-type" evidence="5">
    <location>
        <begin position="391"/>
        <end position="448"/>
    </location>
</feature>
<dbReference type="AlphaFoldDB" id="A0AAV5B159"/>
<evidence type="ECO:0000256" key="4">
    <source>
        <dbReference type="SAM" id="Phobius"/>
    </source>
</evidence>
<evidence type="ECO:0000259" key="5">
    <source>
        <dbReference type="SMART" id="SM00421"/>
    </source>
</evidence>
<gene>
    <name evidence="6" type="ORF">ATOP_00260</name>
</gene>
<evidence type="ECO:0000313" key="7">
    <source>
        <dbReference type="Proteomes" id="UP001055025"/>
    </source>
</evidence>
<feature type="transmembrane region" description="Helical" evidence="4">
    <location>
        <begin position="20"/>
        <end position="45"/>
    </location>
</feature>
<protein>
    <recommendedName>
        <fullName evidence="5">HTH luxR-type domain-containing protein</fullName>
    </recommendedName>
</protein>
<keyword evidence="4" id="KW-0812">Transmembrane</keyword>
<feature type="domain" description="HTH luxR-type" evidence="5">
    <location>
        <begin position="178"/>
        <end position="235"/>
    </location>
</feature>
<dbReference type="Proteomes" id="UP001055025">
    <property type="component" value="Unassembled WGS sequence"/>
</dbReference>
<dbReference type="EMBL" id="BQKC01000001">
    <property type="protein sequence ID" value="GJM54371.1"/>
    <property type="molecule type" value="Genomic_DNA"/>
</dbReference>
<evidence type="ECO:0000256" key="3">
    <source>
        <dbReference type="ARBA" id="ARBA00023163"/>
    </source>
</evidence>
<dbReference type="GO" id="GO:0006355">
    <property type="term" value="P:regulation of DNA-templated transcription"/>
    <property type="evidence" value="ECO:0007669"/>
    <property type="project" value="InterPro"/>
</dbReference>
<keyword evidence="7" id="KW-1185">Reference proteome</keyword>
<dbReference type="PANTHER" id="PTHR44688">
    <property type="entry name" value="DNA-BINDING TRANSCRIPTIONAL ACTIVATOR DEVR_DOSR"/>
    <property type="match status" value="1"/>
</dbReference>
<dbReference type="PANTHER" id="PTHR44688:SF16">
    <property type="entry name" value="DNA-BINDING TRANSCRIPTIONAL ACTIVATOR DEVR_DOSR"/>
    <property type="match status" value="1"/>
</dbReference>
<feature type="transmembrane region" description="Helical" evidence="4">
    <location>
        <begin position="57"/>
        <end position="77"/>
    </location>
</feature>
<keyword evidence="1" id="KW-0805">Transcription regulation</keyword>
<keyword evidence="4" id="KW-0472">Membrane</keyword>
<evidence type="ECO:0000256" key="1">
    <source>
        <dbReference type="ARBA" id="ARBA00023015"/>
    </source>
</evidence>
<keyword evidence="2" id="KW-0238">DNA-binding</keyword>
<accession>A0AAV5B159</accession>
<name>A0AAV5B159_9ACTN</name>
<dbReference type="SUPFAM" id="SSF46894">
    <property type="entry name" value="C-terminal effector domain of the bipartite response regulators"/>
    <property type="match status" value="2"/>
</dbReference>
<keyword evidence="3" id="KW-0804">Transcription</keyword>
<organism evidence="6 7">
    <name type="scientific">Granulimonas faecalis</name>
    <dbReference type="NCBI Taxonomy" id="2894155"/>
    <lineage>
        <taxon>Bacteria</taxon>
        <taxon>Bacillati</taxon>
        <taxon>Actinomycetota</taxon>
        <taxon>Coriobacteriia</taxon>
        <taxon>Coriobacteriales</taxon>
        <taxon>Kribbibacteriaceae</taxon>
        <taxon>Granulimonas</taxon>
    </lineage>
</organism>
<reference evidence="6" key="1">
    <citation type="journal article" date="2022" name="Int. J. Syst. Evol. Microbiol.">
        <title>Granulimonas faecalis gen. nov., sp. nov., and Leptogranulimonas caecicola gen. nov., sp. nov., novel lactate-producing Atopobiaceae bacteria isolated from mouse intestines, and an emended description of the family Atopobiaceae.</title>
        <authorList>
            <person name="Morinaga K."/>
            <person name="Kusada H."/>
            <person name="Sakamoto S."/>
            <person name="Murakami T."/>
            <person name="Toyoda A."/>
            <person name="Mori H."/>
            <person name="Meng X.Y."/>
            <person name="Takashino M."/>
            <person name="Murotomi K."/>
            <person name="Tamaki H."/>
        </authorList>
    </citation>
    <scope>NUCLEOTIDE SEQUENCE</scope>
    <source>
        <strain evidence="6">OPF53</strain>
    </source>
</reference>
<feature type="transmembrane region" description="Helical" evidence="4">
    <location>
        <begin position="115"/>
        <end position="132"/>
    </location>
</feature>